<dbReference type="Proteomes" id="UP000291404">
    <property type="component" value="Unassembled WGS sequence"/>
</dbReference>
<dbReference type="AlphaFoldDB" id="A0A4Q9KW35"/>
<name>A0A4Q9KW35_9MICR</name>
<comment type="caution">
    <text evidence="1">The sequence shown here is derived from an EMBL/GenBank/DDBJ whole genome shotgun (WGS) entry which is preliminary data.</text>
</comment>
<proteinExistence type="predicted"/>
<sequence>MTVDDKIENIFYFELENSKAELSLSPGNDFFKIGDFEIIEFFFEKLNIKSFNFNPLISSFEKIKNCVPSRDFEYKNRFDFSMLKKFKDALRFLKIYRSFNFNNSENISFKNLEKIYLSIGANTISSSDEVYFLESIISNESTSVILEIFCAFYFRKLCEFTSKF</sequence>
<evidence type="ECO:0000313" key="2">
    <source>
        <dbReference type="Proteomes" id="UP000291404"/>
    </source>
</evidence>
<keyword evidence="2" id="KW-1185">Reference proteome</keyword>
<reference evidence="1 2" key="1">
    <citation type="submission" date="2017-12" db="EMBL/GenBank/DDBJ databases">
        <authorList>
            <person name="Pombert J.-F."/>
            <person name="Haag K.L."/>
            <person name="Ebert D."/>
        </authorList>
    </citation>
    <scope>NUCLEOTIDE SEQUENCE [LARGE SCALE GENOMIC DNA]</scope>
    <source>
        <strain evidence="1">BE-OM-2</strain>
    </source>
</reference>
<dbReference type="VEuPathDB" id="MicrosporidiaDB:CWI36_2217p0010"/>
<evidence type="ECO:0000313" key="1">
    <source>
        <dbReference type="EMBL" id="TBT98814.1"/>
    </source>
</evidence>
<dbReference type="EMBL" id="PITI01002217">
    <property type="protein sequence ID" value="TBT98814.1"/>
    <property type="molecule type" value="Genomic_DNA"/>
</dbReference>
<gene>
    <name evidence="1" type="ORF">CWI36_2217p0010</name>
</gene>
<accession>A0A4Q9KW35</accession>
<organism evidence="1 2">
    <name type="scientific">Hamiltosporidium magnivora</name>
    <dbReference type="NCBI Taxonomy" id="148818"/>
    <lineage>
        <taxon>Eukaryota</taxon>
        <taxon>Fungi</taxon>
        <taxon>Fungi incertae sedis</taxon>
        <taxon>Microsporidia</taxon>
        <taxon>Dubosqiidae</taxon>
        <taxon>Hamiltosporidium</taxon>
    </lineage>
</organism>
<protein>
    <submittedName>
        <fullName evidence="1">Uncharacterized protein</fullName>
    </submittedName>
</protein>